<proteinExistence type="predicted"/>
<dbReference type="STRING" id="272562.CA_C1205"/>
<sequence length="72" mass="8794">MIKRNISINRLSDLIYCSGLLKPYIFNDIYQRVRDWIYSGGTLKDDYIKRQYKYAENVINYRKNKKRKNVLI</sequence>
<dbReference type="EMBL" id="AE001437">
    <property type="protein sequence ID" value="AAK79177.1"/>
    <property type="molecule type" value="Genomic_DNA"/>
</dbReference>
<dbReference type="PATRIC" id="fig|272562.8.peg.1406"/>
<organism evidence="2 3">
    <name type="scientific">Clostridium acetobutylicum (strain ATCC 824 / DSM 792 / JCM 1419 / IAM 19013 / LMG 5710 / NBRC 13948 / NRRL B-527 / VKM B-1787 / 2291 / W)</name>
    <dbReference type="NCBI Taxonomy" id="272562"/>
    <lineage>
        <taxon>Bacteria</taxon>
        <taxon>Bacillati</taxon>
        <taxon>Bacillota</taxon>
        <taxon>Clostridia</taxon>
        <taxon>Eubacteriales</taxon>
        <taxon>Clostridiaceae</taxon>
        <taxon>Clostridium</taxon>
    </lineage>
</organism>
<evidence type="ECO:0000313" key="3">
    <source>
        <dbReference type="Proteomes" id="UP000000814"/>
    </source>
</evidence>
<name>Q97JR8_CLOAB</name>
<protein>
    <recommendedName>
        <fullName evidence="1">DUF6877 domain-containing protein</fullName>
    </recommendedName>
</protein>
<dbReference type="AlphaFoldDB" id="Q97JR8"/>
<dbReference type="GeneID" id="44997713"/>
<dbReference type="HOGENOM" id="CLU_201672_0_0_9"/>
<dbReference type="InterPro" id="IPR049242">
    <property type="entry name" value="DUF6877"/>
</dbReference>
<evidence type="ECO:0000313" key="2">
    <source>
        <dbReference type="EMBL" id="AAK79177.1"/>
    </source>
</evidence>
<dbReference type="OrthoDB" id="2304532at2"/>
<feature type="domain" description="DUF6877" evidence="1">
    <location>
        <begin position="8"/>
        <end position="60"/>
    </location>
</feature>
<keyword evidence="3" id="KW-1185">Reference proteome</keyword>
<evidence type="ECO:0000259" key="1">
    <source>
        <dbReference type="Pfam" id="PF21793"/>
    </source>
</evidence>
<reference evidence="2 3" key="1">
    <citation type="journal article" date="2001" name="J. Bacteriol.">
        <title>Genome sequence and comparative analysis of the solvent-producing bacterium Clostridium acetobutylicum.</title>
        <authorList>
            <person name="Nolling J."/>
            <person name="Breton G."/>
            <person name="Omelchenko M.V."/>
            <person name="Makarova K.S."/>
            <person name="Zeng Q."/>
            <person name="Gibson R."/>
            <person name="Lee H.M."/>
            <person name="Dubois J."/>
            <person name="Qiu D."/>
            <person name="Hitti J."/>
            <person name="Wolf Y.I."/>
            <person name="Tatusov R.L."/>
            <person name="Sabathe F."/>
            <person name="Doucette-Stamm L."/>
            <person name="Soucaille P."/>
            <person name="Daly M.J."/>
            <person name="Bennett G.N."/>
            <person name="Koonin E.V."/>
            <person name="Smith D.R."/>
        </authorList>
    </citation>
    <scope>NUCLEOTIDE SEQUENCE [LARGE SCALE GENOMIC DNA]</scope>
    <source>
        <strain evidence="3">ATCC 824 / DSM 792 / JCM 1419 / LMG 5710 / VKM B-1787</strain>
    </source>
</reference>
<dbReference type="KEGG" id="cac:CA_C1205"/>
<gene>
    <name evidence="2" type="ordered locus">CA_C1205</name>
</gene>
<accession>Q97JR8</accession>
<dbReference type="PIR" id="F97048">
    <property type="entry name" value="F97048"/>
</dbReference>
<dbReference type="Proteomes" id="UP000000814">
    <property type="component" value="Chromosome"/>
</dbReference>
<dbReference type="Pfam" id="PF21793">
    <property type="entry name" value="DUF6877"/>
    <property type="match status" value="1"/>
</dbReference>
<dbReference type="RefSeq" id="WP_010964518.1">
    <property type="nucleotide sequence ID" value="NC_003030.1"/>
</dbReference>